<dbReference type="Proteomes" id="UP000455569">
    <property type="component" value="Unassembled WGS sequence"/>
</dbReference>
<evidence type="ECO:0000313" key="3">
    <source>
        <dbReference type="EMBL" id="EAG2516434.1"/>
    </source>
</evidence>
<dbReference type="Proteomes" id="UP000354255">
    <property type="component" value="Unassembled WGS sequence"/>
</dbReference>
<evidence type="ECO:0000313" key="1">
    <source>
        <dbReference type="EMBL" id="EAC6549733.1"/>
    </source>
</evidence>
<sequence length="82" mass="9447">MDEIRDRIRQRFGDISPKEMAEILNIDVKKSIHMEGGSKVEIMDGTPVIWIGYGVSLLLYPKCIAKEIKAYLADHPEIMENW</sequence>
<evidence type="ECO:0000313" key="5">
    <source>
        <dbReference type="EMBL" id="EAK8899071.1"/>
    </source>
</evidence>
<gene>
    <name evidence="3" type="ORF">B1N52_14920</name>
    <name evidence="4" type="ORF">B5K54_15350</name>
    <name evidence="5" type="ORF">D7104_15395</name>
    <name evidence="1" type="ORF">DU018_15370</name>
    <name evidence="6" type="ORF">GQG13_15125</name>
    <name evidence="2" type="ORF">KV70_15350</name>
</gene>
<proteinExistence type="predicted"/>
<dbReference type="EMBL" id="AANCRK010000012">
    <property type="protein sequence ID" value="EDN7716444.1"/>
    <property type="molecule type" value="Genomic_DNA"/>
</dbReference>
<dbReference type="Proteomes" id="UP000350032">
    <property type="component" value="Unassembled WGS sequence"/>
</dbReference>
<evidence type="ECO:0000313" key="10">
    <source>
        <dbReference type="Proteomes" id="UP000455569"/>
    </source>
</evidence>
<dbReference type="Proteomes" id="UP000549379">
    <property type="component" value="Unassembled WGS sequence"/>
</dbReference>
<evidence type="ECO:0000313" key="12">
    <source>
        <dbReference type="Proteomes" id="UP000549379"/>
    </source>
</evidence>
<dbReference type="Proteomes" id="UP000331186">
    <property type="component" value="Unassembled WGS sequence"/>
</dbReference>
<dbReference type="EMBL" id="AABBHO010000090">
    <property type="protein sequence ID" value="EAG2998659.1"/>
    <property type="molecule type" value="Genomic_DNA"/>
</dbReference>
<dbReference type="Proteomes" id="UP000525850">
    <property type="component" value="Unassembled WGS sequence"/>
</dbReference>
<evidence type="ECO:0000313" key="2">
    <source>
        <dbReference type="EMBL" id="EAC9041579.1"/>
    </source>
</evidence>
<evidence type="ECO:0000313" key="4">
    <source>
        <dbReference type="EMBL" id="EAG2998659.1"/>
    </source>
</evidence>
<comment type="caution">
    <text evidence="3">The sequence shown here is derived from an EMBL/GenBank/DDBJ whole genome shotgun (WGS) entry which is preliminary data.</text>
</comment>
<dbReference type="EMBL" id="AACJYH010000020">
    <property type="protein sequence ID" value="EAK8899071.1"/>
    <property type="molecule type" value="Genomic_DNA"/>
</dbReference>
<evidence type="ECO:0000313" key="8">
    <source>
        <dbReference type="Proteomes" id="UP000350032"/>
    </source>
</evidence>
<evidence type="ECO:0000313" key="9">
    <source>
        <dbReference type="Proteomes" id="UP000354255"/>
    </source>
</evidence>
<dbReference type="RefSeq" id="WP_077915060.1">
    <property type="nucleotide sequence ID" value="NZ_CP014254.1"/>
</dbReference>
<reference evidence="11 12" key="1">
    <citation type="submission" date="2018-06" db="EMBL/GenBank/DDBJ databases">
        <authorList>
            <consortium name="GenomeTrakr: Next Generation Sequencing Network for Food Pathogen Tracability"/>
        </authorList>
    </citation>
    <scope>NUCLEOTIDE SEQUENCE [LARGE SCALE GENOMIC DNA]</scope>
    <source>
        <strain evidence="4 12">10B02965A-1</strain>
        <strain evidence="6 10">CFSAN102901</strain>
        <strain evidence="1 7">FDA00013332</strain>
        <strain evidence="3 11">FDA960927-006-004</strain>
    </source>
</reference>
<dbReference type="EMBL" id="AABBAW010000011">
    <property type="protein sequence ID" value="EAG2516434.1"/>
    <property type="molecule type" value="Genomic_DNA"/>
</dbReference>
<accession>A0A3A6ZM35</accession>
<organism evidence="3 11">
    <name type="scientific">Listeria monocytogenes</name>
    <dbReference type="NCBI Taxonomy" id="1639"/>
    <lineage>
        <taxon>Bacteria</taxon>
        <taxon>Bacillati</taxon>
        <taxon>Bacillota</taxon>
        <taxon>Bacilli</taxon>
        <taxon>Bacillales</taxon>
        <taxon>Listeriaceae</taxon>
        <taxon>Listeria</taxon>
    </lineage>
</organism>
<reference evidence="5 8" key="2">
    <citation type="submission" date="2018-10" db="EMBL/GenBank/DDBJ databases">
        <authorList>
            <consortium name="PulseNet: The National Subtyping Network for Foodborne Disease Surveillance"/>
            <person name="Tarr C.L."/>
            <person name="Trees E."/>
            <person name="Katz L.S."/>
            <person name="Carleton-Romer H.A."/>
            <person name="Stroika S."/>
            <person name="Kucerova Z."/>
            <person name="Roache K.F."/>
            <person name="Sabol A.L."/>
            <person name="Besser J."/>
            <person name="Gerner-Smidt P."/>
        </authorList>
    </citation>
    <scope>NUCLEOTIDE SEQUENCE [LARGE SCALE GENOMIC DNA]</scope>
    <source>
        <strain evidence="2 9">PNUSAL000910</strain>
        <strain evidence="5 8">PNUSAL004402</strain>
    </source>
</reference>
<dbReference type="EMBL" id="AAAKQF010000019">
    <property type="protein sequence ID" value="EAC9041579.1"/>
    <property type="molecule type" value="Genomic_DNA"/>
</dbReference>
<evidence type="ECO:0000313" key="7">
    <source>
        <dbReference type="Proteomes" id="UP000331186"/>
    </source>
</evidence>
<evidence type="ECO:0000313" key="11">
    <source>
        <dbReference type="Proteomes" id="UP000525850"/>
    </source>
</evidence>
<evidence type="ECO:0000313" key="6">
    <source>
        <dbReference type="EMBL" id="EDN7716444.1"/>
    </source>
</evidence>
<protein>
    <submittedName>
        <fullName evidence="3">Uncharacterized protein</fullName>
    </submittedName>
</protein>
<dbReference type="EMBL" id="AAAJKI010000084">
    <property type="protein sequence ID" value="EAC6549733.1"/>
    <property type="molecule type" value="Genomic_DNA"/>
</dbReference>
<name>A0A3A6ZM35_LISMN</name>
<dbReference type="AlphaFoldDB" id="A0A3A6ZM35"/>